<evidence type="ECO:0000313" key="3">
    <source>
        <dbReference type="Proteomes" id="UP000242791"/>
    </source>
</evidence>
<dbReference type="VEuPathDB" id="FungiDB:ACJ73_06119"/>
<dbReference type="STRING" id="1658174.A0A1J9R3D0"/>
<dbReference type="InterPro" id="IPR001544">
    <property type="entry name" value="Aminotrans_IV"/>
</dbReference>
<reference evidence="2 3" key="1">
    <citation type="submission" date="2015-08" db="EMBL/GenBank/DDBJ databases">
        <title>Emmonsia species relationships and genome sequence.</title>
        <authorList>
            <person name="Cuomo C.A."/>
            <person name="Schwartz I.S."/>
            <person name="Kenyon C."/>
            <person name="De Hoog G.S."/>
            <person name="Govender N.P."/>
            <person name="Botha A."/>
            <person name="Moreno L."/>
            <person name="De Vries M."/>
            <person name="Munoz J.F."/>
            <person name="Stielow J.B."/>
        </authorList>
    </citation>
    <scope>NUCLEOTIDE SEQUENCE [LARGE SCALE GENOMIC DNA]</scope>
    <source>
        <strain evidence="2 3">EI222</strain>
    </source>
</reference>
<evidence type="ECO:0008006" key="4">
    <source>
        <dbReference type="Google" id="ProtNLM"/>
    </source>
</evidence>
<protein>
    <recommendedName>
        <fullName evidence="4">Aminodeoxychorismate lyase</fullName>
    </recommendedName>
</protein>
<feature type="region of interest" description="Disordered" evidence="1">
    <location>
        <begin position="24"/>
        <end position="47"/>
    </location>
</feature>
<dbReference type="Gene3D" id="3.30.470.10">
    <property type="match status" value="1"/>
</dbReference>
<feature type="compositionally biased region" description="Pro residues" evidence="1">
    <location>
        <begin position="34"/>
        <end position="46"/>
    </location>
</feature>
<organism evidence="2 3">
    <name type="scientific">Blastomyces percursus</name>
    <dbReference type="NCBI Taxonomy" id="1658174"/>
    <lineage>
        <taxon>Eukaryota</taxon>
        <taxon>Fungi</taxon>
        <taxon>Dikarya</taxon>
        <taxon>Ascomycota</taxon>
        <taxon>Pezizomycotina</taxon>
        <taxon>Eurotiomycetes</taxon>
        <taxon>Eurotiomycetidae</taxon>
        <taxon>Onygenales</taxon>
        <taxon>Ajellomycetaceae</taxon>
        <taxon>Blastomyces</taxon>
    </lineage>
</organism>
<dbReference type="SUPFAM" id="SSF56752">
    <property type="entry name" value="D-aminoacid aminotransferase-like PLP-dependent enzymes"/>
    <property type="match status" value="1"/>
</dbReference>
<evidence type="ECO:0000313" key="2">
    <source>
        <dbReference type="EMBL" id="OJD22532.1"/>
    </source>
</evidence>
<dbReference type="AlphaFoldDB" id="A0A1J9R3D0"/>
<dbReference type="OrthoDB" id="5288718at2759"/>
<sequence length="378" mass="42160">MKLAFIKRWKLDWQLLGINTRKERDKGTALPPQQQIPPSPPFPFNSPPHLAMQPSQPAPNFQIISTLRYDPDLPTTPNIPDFYPSPKTSPYYLLSYHYDRLLAASLDFQWPAAIALLQQQSRETILAQLTQKFNEHIKSDPTHPWRLRVLLDVAGALTVEAFPITSNPPPSPLSAPSSILVLPGEKAHLSRLLSCNDIHAQESPAARVAIEPWTVRLDTQPTNPSLFTRHKTTARDHYMASRVRAGITASPLDRTEVLIYNPAGEVMEGSITTVYFRRRRKRDLGPTASIPVPEEGRSGGDDDISGPADDSYCYWVTPPLSSGGNAGTSRRYALAAGMCVEEVVRVEELREWEGQLGKVWLSNGVRGFMLAVLRLNNN</sequence>
<accession>A0A1J9R3D0</accession>
<evidence type="ECO:0000256" key="1">
    <source>
        <dbReference type="SAM" id="MobiDB-lite"/>
    </source>
</evidence>
<name>A0A1J9R3D0_9EURO</name>
<dbReference type="GO" id="GO:0003824">
    <property type="term" value="F:catalytic activity"/>
    <property type="evidence" value="ECO:0007669"/>
    <property type="project" value="InterPro"/>
</dbReference>
<comment type="caution">
    <text evidence="2">The sequence shown here is derived from an EMBL/GenBank/DDBJ whole genome shotgun (WGS) entry which is preliminary data.</text>
</comment>
<dbReference type="InterPro" id="IPR043131">
    <property type="entry name" value="BCAT-like_N"/>
</dbReference>
<dbReference type="InterPro" id="IPR036038">
    <property type="entry name" value="Aminotransferase-like"/>
</dbReference>
<proteinExistence type="predicted"/>
<gene>
    <name evidence="2" type="ORF">ACJ73_06119</name>
</gene>
<dbReference type="Gene3D" id="3.20.10.10">
    <property type="entry name" value="D-amino Acid Aminotransferase, subunit A, domain 2"/>
    <property type="match status" value="1"/>
</dbReference>
<dbReference type="InterPro" id="IPR043132">
    <property type="entry name" value="BCAT-like_C"/>
</dbReference>
<dbReference type="EMBL" id="LGTZ01001030">
    <property type="protein sequence ID" value="OJD22532.1"/>
    <property type="molecule type" value="Genomic_DNA"/>
</dbReference>
<dbReference type="Pfam" id="PF01063">
    <property type="entry name" value="Aminotran_4"/>
    <property type="match status" value="1"/>
</dbReference>
<dbReference type="Proteomes" id="UP000242791">
    <property type="component" value="Unassembled WGS sequence"/>
</dbReference>
<keyword evidence="3" id="KW-1185">Reference proteome</keyword>